<reference evidence="3 4" key="1">
    <citation type="submission" date="2016-12" db="EMBL/GenBank/DDBJ databases">
        <title>The genomes of Aspergillus section Nigri reveals drivers in fungal speciation.</title>
        <authorList>
            <consortium name="DOE Joint Genome Institute"/>
            <person name="Vesth T.C."/>
            <person name="Nybo J."/>
            <person name="Theobald S."/>
            <person name="Brandl J."/>
            <person name="Frisvad J.C."/>
            <person name="Nielsen K.F."/>
            <person name="Lyhne E.K."/>
            <person name="Kogle M.E."/>
            <person name="Kuo A."/>
            <person name="Riley R."/>
            <person name="Clum A."/>
            <person name="Nolan M."/>
            <person name="Lipzen A."/>
            <person name="Salamov A."/>
            <person name="Henrissat B."/>
            <person name="Wiebenga A."/>
            <person name="De Vries R.P."/>
            <person name="Grigoriev I.V."/>
            <person name="Mortensen U.H."/>
            <person name="Andersen M.R."/>
            <person name="Baker S.E."/>
        </authorList>
    </citation>
    <scope>NUCLEOTIDE SEQUENCE [LARGE SCALE GENOMIC DNA]</scope>
    <source>
        <strain evidence="3 4">JOP 1030-1</strain>
    </source>
</reference>
<dbReference type="RefSeq" id="XP_025428068.1">
    <property type="nucleotide sequence ID" value="XM_025572875.1"/>
</dbReference>
<dbReference type="PANTHER" id="PTHR44229:SF4">
    <property type="entry name" value="15-HYDROXYPROSTAGLANDIN DEHYDROGENASE [NAD(+)]"/>
    <property type="match status" value="1"/>
</dbReference>
<dbReference type="SUPFAM" id="SSF51735">
    <property type="entry name" value="NAD(P)-binding Rossmann-fold domains"/>
    <property type="match status" value="1"/>
</dbReference>
<proteinExistence type="inferred from homology"/>
<keyword evidence="4" id="KW-1185">Reference proteome</keyword>
<evidence type="ECO:0000313" key="4">
    <source>
        <dbReference type="Proteomes" id="UP000248349"/>
    </source>
</evidence>
<protein>
    <submittedName>
        <fullName evidence="3">Putative 3-hydroxyacyl-CoA dehydrogenase</fullName>
    </submittedName>
</protein>
<dbReference type="GO" id="GO:0016616">
    <property type="term" value="F:oxidoreductase activity, acting on the CH-OH group of donors, NAD or NADP as acceptor"/>
    <property type="evidence" value="ECO:0007669"/>
    <property type="project" value="TreeGrafter"/>
</dbReference>
<gene>
    <name evidence="3" type="ORF">BP01DRAFT_326042</name>
</gene>
<dbReference type="Proteomes" id="UP000248349">
    <property type="component" value="Unassembled WGS sequence"/>
</dbReference>
<accession>A0A318Z4S3</accession>
<keyword evidence="2" id="KW-0560">Oxidoreductase</keyword>
<dbReference type="AlphaFoldDB" id="A0A318Z4S3"/>
<dbReference type="Gene3D" id="3.40.50.720">
    <property type="entry name" value="NAD(P)-binding Rossmann-like Domain"/>
    <property type="match status" value="1"/>
</dbReference>
<dbReference type="STRING" id="1450539.A0A318Z4S3"/>
<dbReference type="InterPro" id="IPR002347">
    <property type="entry name" value="SDR_fam"/>
</dbReference>
<evidence type="ECO:0000256" key="1">
    <source>
        <dbReference type="ARBA" id="ARBA00006484"/>
    </source>
</evidence>
<organism evidence="3 4">
    <name type="scientific">Aspergillus saccharolyticus JOP 1030-1</name>
    <dbReference type="NCBI Taxonomy" id="1450539"/>
    <lineage>
        <taxon>Eukaryota</taxon>
        <taxon>Fungi</taxon>
        <taxon>Dikarya</taxon>
        <taxon>Ascomycota</taxon>
        <taxon>Pezizomycotina</taxon>
        <taxon>Eurotiomycetes</taxon>
        <taxon>Eurotiomycetidae</taxon>
        <taxon>Eurotiales</taxon>
        <taxon>Aspergillaceae</taxon>
        <taxon>Aspergillus</taxon>
        <taxon>Aspergillus subgen. Circumdati</taxon>
    </lineage>
</organism>
<evidence type="ECO:0000313" key="3">
    <source>
        <dbReference type="EMBL" id="PYH42086.1"/>
    </source>
</evidence>
<name>A0A318Z4S3_9EURO</name>
<dbReference type="GO" id="GO:0005737">
    <property type="term" value="C:cytoplasm"/>
    <property type="evidence" value="ECO:0007669"/>
    <property type="project" value="TreeGrafter"/>
</dbReference>
<dbReference type="PRINTS" id="PR00081">
    <property type="entry name" value="GDHRDH"/>
</dbReference>
<dbReference type="Pfam" id="PF00106">
    <property type="entry name" value="adh_short"/>
    <property type="match status" value="1"/>
</dbReference>
<sequence length="303" mass="33252">MARYYPADLTAESLQDKVIVITGGANGIGASLVEYSCQHGAYVCIGDVAVAAGARLVESVCATSPASSLPRAMFQKTDVSDYQSILDLFDTAYKTYNRIDHVVTAAGMLEIGNWFDPHLTLETVREAPPTTVLNINLLGTLFVARIAAVYLRQNRPPHTDRSLTFISSVAGFKETPGMFVYQATKHGILGLMRSLRPYLPAAVHRLRVNAVCPWMTETEMVRHITEGWKQARLPLNSAQSVAVIVAGLVADPNLTGKAMYVEGGRAWEIEDNLTRLEPEWLGEEPSRSLARGQEFLAEGSKWQ</sequence>
<dbReference type="EMBL" id="KZ821255">
    <property type="protein sequence ID" value="PYH42086.1"/>
    <property type="molecule type" value="Genomic_DNA"/>
</dbReference>
<dbReference type="InterPro" id="IPR036291">
    <property type="entry name" value="NAD(P)-bd_dom_sf"/>
</dbReference>
<evidence type="ECO:0000256" key="2">
    <source>
        <dbReference type="ARBA" id="ARBA00023002"/>
    </source>
</evidence>
<dbReference type="PANTHER" id="PTHR44229">
    <property type="entry name" value="15-HYDROXYPROSTAGLANDIN DEHYDROGENASE [NAD(+)]"/>
    <property type="match status" value="1"/>
</dbReference>
<comment type="similarity">
    <text evidence="1">Belongs to the short-chain dehydrogenases/reductases (SDR) family.</text>
</comment>
<dbReference type="OrthoDB" id="37659at2759"/>
<dbReference type="GeneID" id="37074103"/>